<feature type="compositionally biased region" description="Basic and acidic residues" evidence="1">
    <location>
        <begin position="499"/>
        <end position="512"/>
    </location>
</feature>
<evidence type="ECO:0000256" key="1">
    <source>
        <dbReference type="SAM" id="MobiDB-lite"/>
    </source>
</evidence>
<sequence length="669" mass="73903">MINLSYNEKQKAVSEIFDQQYSARSIQIDGYSKEYDECDRGSNLLNKPHAGVESIQRNAYQQRELNQNAVDPTSYLPIQLEAPTLKNQPIDIPSSVPPGYSRLTGLPDDMKHNNMNPFYKGSEPPVMNLGGLESDGYETVRDVVENKIEEGSGDRMLQQGVIRDICRAEDTITTSDQYVLPYPEIKVGVPADVQRSRILPKNVDDLRVLCRQKLIIPGRANQGMREAIGFTRSKIPLKPRRKATYLYQRTSEGIPKAGTTGERLDALDSAPKLKIKSDYFVNRMNGAAAAPAARGGTRDEVYVKSRDNTLPIKHRLGGPGSSRNEVGALRAIVQVPRSGNKKAMEFKGVAGPVVSRVASQMDRESIFSKKMRQDRNVTDYKGTVSGITSKSTTRDGVITNLKREDMLENRYSAIGTSTIKESEAIQGSFVTQPMYDQSDIINDTDKTIPIDDQVRGVKAVVPAERGEIGALLKKPILNELAGRPSIAHGPSHLPDYDSEQTKQARERPDAARARGMLIGNERGASEPSGPTMGKVTKIKERPTKFYVPAARAATADGSPMMSKSCGREVNRGMNIDRMKMDDLAEFVSPVQLSMITGPMRFDGSSANTTDSLRGRLNVRESVIQKHYTTVGSATNVALHANAIWNGTERRENLHKLRFSRIHISKALSL</sequence>
<proteinExistence type="predicted"/>
<evidence type="ECO:0000313" key="2">
    <source>
        <dbReference type="EMBL" id="KXS08948.1"/>
    </source>
</evidence>
<reference evidence="2 3" key="1">
    <citation type="journal article" date="2015" name="Genome Biol. Evol.">
        <title>Phylogenomic analyses indicate that early fungi evolved digesting cell walls of algal ancestors of land plants.</title>
        <authorList>
            <person name="Chang Y."/>
            <person name="Wang S."/>
            <person name="Sekimoto S."/>
            <person name="Aerts A.L."/>
            <person name="Choi C."/>
            <person name="Clum A."/>
            <person name="LaButti K.M."/>
            <person name="Lindquist E.A."/>
            <person name="Yee Ngan C."/>
            <person name="Ohm R.A."/>
            <person name="Salamov A.A."/>
            <person name="Grigoriev I.V."/>
            <person name="Spatafora J.W."/>
            <person name="Berbee M.L."/>
        </authorList>
    </citation>
    <scope>NUCLEOTIDE SEQUENCE [LARGE SCALE GENOMIC DNA]</scope>
    <source>
        <strain evidence="2 3">JEL478</strain>
    </source>
</reference>
<dbReference type="Proteomes" id="UP000070544">
    <property type="component" value="Unassembled WGS sequence"/>
</dbReference>
<gene>
    <name evidence="2" type="ORF">M427DRAFT_50162</name>
</gene>
<dbReference type="AlphaFoldDB" id="A0A138ZWT7"/>
<dbReference type="EMBL" id="KQ965911">
    <property type="protein sequence ID" value="KXS08948.1"/>
    <property type="molecule type" value="Genomic_DNA"/>
</dbReference>
<keyword evidence="3" id="KW-1185">Reference proteome</keyword>
<feature type="region of interest" description="Disordered" evidence="1">
    <location>
        <begin position="483"/>
        <end position="540"/>
    </location>
</feature>
<name>A0A138ZWT7_GONPJ</name>
<organism evidence="2 3">
    <name type="scientific">Gonapodya prolifera (strain JEL478)</name>
    <name type="common">Monoblepharis prolifera</name>
    <dbReference type="NCBI Taxonomy" id="1344416"/>
    <lineage>
        <taxon>Eukaryota</taxon>
        <taxon>Fungi</taxon>
        <taxon>Fungi incertae sedis</taxon>
        <taxon>Chytridiomycota</taxon>
        <taxon>Chytridiomycota incertae sedis</taxon>
        <taxon>Monoblepharidomycetes</taxon>
        <taxon>Monoblepharidales</taxon>
        <taxon>Gonapodyaceae</taxon>
        <taxon>Gonapodya</taxon>
    </lineage>
</organism>
<accession>A0A138ZWT7</accession>
<evidence type="ECO:0000313" key="3">
    <source>
        <dbReference type="Proteomes" id="UP000070544"/>
    </source>
</evidence>
<protein>
    <submittedName>
        <fullName evidence="2">Uncharacterized protein</fullName>
    </submittedName>
</protein>